<proteinExistence type="predicted"/>
<dbReference type="Proteomes" id="UP000198656">
    <property type="component" value="Unassembled WGS sequence"/>
</dbReference>
<dbReference type="Pfam" id="PF06962">
    <property type="entry name" value="rRNA_methylase"/>
    <property type="match status" value="1"/>
</dbReference>
<reference evidence="2" key="1">
    <citation type="submission" date="2016-10" db="EMBL/GenBank/DDBJ databases">
        <authorList>
            <person name="Varghese N."/>
            <person name="Submissions S."/>
        </authorList>
    </citation>
    <scope>NUCLEOTIDE SEQUENCE [LARGE SCALE GENOMIC DNA]</scope>
    <source>
        <strain evidence="2">DSM 8344</strain>
    </source>
</reference>
<dbReference type="SUPFAM" id="SSF53335">
    <property type="entry name" value="S-adenosyl-L-methionine-dependent methyltransferases"/>
    <property type="match status" value="1"/>
</dbReference>
<dbReference type="EMBL" id="FNCP01000002">
    <property type="protein sequence ID" value="SDG32949.1"/>
    <property type="molecule type" value="Genomic_DNA"/>
</dbReference>
<evidence type="ECO:0000313" key="2">
    <source>
        <dbReference type="Proteomes" id="UP000198656"/>
    </source>
</evidence>
<dbReference type="OrthoDB" id="9792989at2"/>
<dbReference type="PANTHER" id="PTHR35276:SF1">
    <property type="entry name" value="TRNA (MNM(5)S(2)U34)-METHYLTRANSFERASE, CHLOROPLASTIC"/>
    <property type="match status" value="1"/>
</dbReference>
<dbReference type="InterPro" id="IPR029063">
    <property type="entry name" value="SAM-dependent_MTases_sf"/>
</dbReference>
<dbReference type="RefSeq" id="WP_092329523.1">
    <property type="nucleotide sequence ID" value="NZ_FNCP01000002.1"/>
</dbReference>
<gene>
    <name evidence="1" type="ORF">SAMN05443529_102183</name>
</gene>
<protein>
    <submittedName>
        <fullName evidence="1">Putative rRNA methylase</fullName>
    </submittedName>
</protein>
<dbReference type="PANTHER" id="PTHR35276">
    <property type="entry name" value="S-ADENOSYL-L-METHIONINE-DEPENDENT METHYLTRANSFERASES SUPERFAMILY PROTEIN"/>
    <property type="match status" value="1"/>
</dbReference>
<name>A0A1G7TE58_9FIRM</name>
<organism evidence="1 2">
    <name type="scientific">Desulfosporosinus hippei DSM 8344</name>
    <dbReference type="NCBI Taxonomy" id="1121419"/>
    <lineage>
        <taxon>Bacteria</taxon>
        <taxon>Bacillati</taxon>
        <taxon>Bacillota</taxon>
        <taxon>Clostridia</taxon>
        <taxon>Eubacteriales</taxon>
        <taxon>Desulfitobacteriaceae</taxon>
        <taxon>Desulfosporosinus</taxon>
    </lineage>
</organism>
<keyword evidence="2" id="KW-1185">Reference proteome</keyword>
<evidence type="ECO:0000313" key="1">
    <source>
        <dbReference type="EMBL" id="SDG32949.1"/>
    </source>
</evidence>
<dbReference type="InterPro" id="IPR010719">
    <property type="entry name" value="MnmM_MeTrfase"/>
</dbReference>
<keyword evidence="1" id="KW-0808">Transferase</keyword>
<accession>A0A1G7TE58</accession>
<dbReference type="GO" id="GO:0008168">
    <property type="term" value="F:methyltransferase activity"/>
    <property type="evidence" value="ECO:0007669"/>
    <property type="project" value="UniProtKB-KW"/>
</dbReference>
<dbReference type="AlphaFoldDB" id="A0A1G7TE58"/>
<dbReference type="Gene3D" id="3.40.50.150">
    <property type="entry name" value="Vaccinia Virus protein VP39"/>
    <property type="match status" value="1"/>
</dbReference>
<sequence>MNNIFKNAVQISKIICRAKLSPGDIAVDCTMGNGNDTVFLCSLVGEKGKVYAFDIQEEAVITTRKRLQELNLLARTEIVLDGHQNIDKYVKGNVGLVIFNLGYLPKGNHAITTNKETTIEAVQRSMGLLKPNGIILIVVYSGHENGKLEKEALKNFTTTMHQKDYNVSEICFPNQINSPPELICIEKVD</sequence>
<keyword evidence="1" id="KW-0489">Methyltransferase</keyword>
<dbReference type="GO" id="GO:0032259">
    <property type="term" value="P:methylation"/>
    <property type="evidence" value="ECO:0007669"/>
    <property type="project" value="UniProtKB-KW"/>
</dbReference>
<dbReference type="STRING" id="1121419.SAMN05443529_102183"/>